<evidence type="ECO:0000313" key="3">
    <source>
        <dbReference type="EMBL" id="MXP43772.1"/>
    </source>
</evidence>
<keyword evidence="2" id="KW-0472">Membrane</keyword>
<feature type="region of interest" description="Disordered" evidence="1">
    <location>
        <begin position="1"/>
        <end position="30"/>
    </location>
</feature>
<dbReference type="Proteomes" id="UP000431922">
    <property type="component" value="Unassembled WGS sequence"/>
</dbReference>
<feature type="region of interest" description="Disordered" evidence="1">
    <location>
        <begin position="77"/>
        <end position="96"/>
    </location>
</feature>
<reference evidence="3 4" key="1">
    <citation type="submission" date="2019-12" db="EMBL/GenBank/DDBJ databases">
        <title>Genomic-based taxomic classification of the family Erythrobacteraceae.</title>
        <authorList>
            <person name="Xu L."/>
        </authorList>
    </citation>
    <scope>NUCLEOTIDE SEQUENCE [LARGE SCALE GENOMIC DNA]</scope>
    <source>
        <strain evidence="3 4">KCTC 42453</strain>
    </source>
</reference>
<dbReference type="RefSeq" id="WP_160755346.1">
    <property type="nucleotide sequence ID" value="NZ_WTYL01000001.1"/>
</dbReference>
<sequence length="96" mass="9835">MTEERTTRVEEPDGSTHTTTTVVTDHPGRSGGGKGLMFLIALVMLTAVAFLVFSQMGDAEIAKDNAVAGAANDVGNAAQQAGDAVQDVANDVTNGE</sequence>
<dbReference type="AlphaFoldDB" id="A0A845B2B9"/>
<keyword evidence="4" id="KW-1185">Reference proteome</keyword>
<comment type="caution">
    <text evidence="3">The sequence shown here is derived from an EMBL/GenBank/DDBJ whole genome shotgun (WGS) entry which is preliminary data.</text>
</comment>
<proteinExistence type="predicted"/>
<name>A0A845B2B9_9SPHN</name>
<dbReference type="EMBL" id="WTYL01000001">
    <property type="protein sequence ID" value="MXP43772.1"/>
    <property type="molecule type" value="Genomic_DNA"/>
</dbReference>
<evidence type="ECO:0000256" key="2">
    <source>
        <dbReference type="SAM" id="Phobius"/>
    </source>
</evidence>
<keyword evidence="2" id="KW-1133">Transmembrane helix</keyword>
<accession>A0A845B2B9</accession>
<keyword evidence="2" id="KW-0812">Transmembrane</keyword>
<feature type="compositionally biased region" description="Basic and acidic residues" evidence="1">
    <location>
        <begin position="1"/>
        <end position="11"/>
    </location>
</feature>
<gene>
    <name evidence="3" type="ORF">GRI65_04780</name>
</gene>
<organism evidence="3 4">
    <name type="scientific">Allopontixanthobacter sediminis</name>
    <dbReference type="NCBI Taxonomy" id="1689985"/>
    <lineage>
        <taxon>Bacteria</taxon>
        <taxon>Pseudomonadati</taxon>
        <taxon>Pseudomonadota</taxon>
        <taxon>Alphaproteobacteria</taxon>
        <taxon>Sphingomonadales</taxon>
        <taxon>Erythrobacteraceae</taxon>
        <taxon>Allopontixanthobacter</taxon>
    </lineage>
</organism>
<feature type="transmembrane region" description="Helical" evidence="2">
    <location>
        <begin position="35"/>
        <end position="53"/>
    </location>
</feature>
<evidence type="ECO:0000313" key="4">
    <source>
        <dbReference type="Proteomes" id="UP000431922"/>
    </source>
</evidence>
<protein>
    <submittedName>
        <fullName evidence="3">Uncharacterized protein</fullName>
    </submittedName>
</protein>
<evidence type="ECO:0000256" key="1">
    <source>
        <dbReference type="SAM" id="MobiDB-lite"/>
    </source>
</evidence>